<dbReference type="Proteomes" id="UP000267249">
    <property type="component" value="Chromosome"/>
</dbReference>
<gene>
    <name evidence="1" type="ORF">DOP62_05430</name>
</gene>
<accession>A0AAN1QMS6</accession>
<protein>
    <submittedName>
        <fullName evidence="1">Uncharacterized protein</fullName>
    </submittedName>
</protein>
<dbReference type="RefSeq" id="WP_208676290.1">
    <property type="nucleotide sequence ID" value="NZ_CP030139.2"/>
</dbReference>
<proteinExistence type="predicted"/>
<organism evidence="1 2">
    <name type="scientific">Synechococcus elongatus PCC 11801</name>
    <dbReference type="NCBI Taxonomy" id="2219813"/>
    <lineage>
        <taxon>Bacteria</taxon>
        <taxon>Bacillati</taxon>
        <taxon>Cyanobacteriota</taxon>
        <taxon>Cyanophyceae</taxon>
        <taxon>Synechococcales</taxon>
        <taxon>Synechococcaceae</taxon>
        <taxon>Synechococcus</taxon>
    </lineage>
</organism>
<dbReference type="EMBL" id="CP030139">
    <property type="protein sequence ID" value="AZB72240.1"/>
    <property type="molecule type" value="Genomic_DNA"/>
</dbReference>
<name>A0AAN1QMS6_SYNEL</name>
<evidence type="ECO:0000313" key="1">
    <source>
        <dbReference type="EMBL" id="AZB72240.1"/>
    </source>
</evidence>
<sequence length="150" mass="15502">MTLTPNAPFPAVAQLAAIAIGLTGVMLPVQAYPAWTTQDDYEFVRSFTTSFQAQMGYAPSDSLVAWSLNCVKTSYTQSVVSGVNPNVAVNTAIADCGRALQSVVGNGNGGNSRGSTLYNSSGDSSLSSDSNGCLYFSSGSFSSSTSYSTC</sequence>
<dbReference type="AlphaFoldDB" id="A0AAN1QMS6"/>
<reference evidence="1 2" key="1">
    <citation type="journal article" date="2018" name="Sci. Rep.">
        <title>Genome Features and Biochemical Characteristics of a Robust, Fast Growing and Naturally Transformable Cyanobacterium Synechococcus elongatus PCC 11801 Isolated from India.</title>
        <authorList>
            <person name="Jaiswal D."/>
            <person name="Sengupta A."/>
            <person name="Sohoni S."/>
            <person name="Sengupta S."/>
            <person name="Phadnavis A.G."/>
            <person name="Pakrasi H.B."/>
            <person name="Wangikar P.P."/>
        </authorList>
    </citation>
    <scope>NUCLEOTIDE SEQUENCE [LARGE SCALE GENOMIC DNA]</scope>
    <source>
        <strain evidence="1 2">PCC 11801</strain>
    </source>
</reference>
<evidence type="ECO:0000313" key="2">
    <source>
        <dbReference type="Proteomes" id="UP000267249"/>
    </source>
</evidence>